<reference evidence="2 3" key="1">
    <citation type="submission" date="2018-10" db="EMBL/GenBank/DDBJ databases">
        <title>Draft genome of Cortibacter populi DSM10536.</title>
        <authorList>
            <person name="Bernier A.-M."/>
            <person name="Bernard K."/>
        </authorList>
    </citation>
    <scope>NUCLEOTIDE SEQUENCE [LARGE SCALE GENOMIC DNA]</scope>
    <source>
        <strain evidence="2 3">DSM 105136</strain>
    </source>
</reference>
<proteinExistence type="predicted"/>
<evidence type="ECO:0000313" key="3">
    <source>
        <dbReference type="Proteomes" id="UP000278006"/>
    </source>
</evidence>
<dbReference type="OrthoDB" id="9812295at2"/>
<dbReference type="PANTHER" id="PTHR30543:SF21">
    <property type="entry name" value="NAD(P)H-DEPENDENT FMN REDUCTASE LOT6"/>
    <property type="match status" value="1"/>
</dbReference>
<name>A0A3M6QUX2_9BURK</name>
<dbReference type="EMBL" id="RDQO01000002">
    <property type="protein sequence ID" value="RMX06681.1"/>
    <property type="molecule type" value="Genomic_DNA"/>
</dbReference>
<dbReference type="Pfam" id="PF03358">
    <property type="entry name" value="FMN_red"/>
    <property type="match status" value="1"/>
</dbReference>
<dbReference type="InterPro" id="IPR005025">
    <property type="entry name" value="FMN_Rdtase-like_dom"/>
</dbReference>
<accession>A0A3M6QUX2</accession>
<dbReference type="InterPro" id="IPR050712">
    <property type="entry name" value="NAD(P)H-dep_reductase"/>
</dbReference>
<dbReference type="SUPFAM" id="SSF52218">
    <property type="entry name" value="Flavoproteins"/>
    <property type="match status" value="1"/>
</dbReference>
<dbReference type="GO" id="GO:0005829">
    <property type="term" value="C:cytosol"/>
    <property type="evidence" value="ECO:0007669"/>
    <property type="project" value="TreeGrafter"/>
</dbReference>
<dbReference type="AlphaFoldDB" id="A0A3M6QUX2"/>
<dbReference type="GO" id="GO:0010181">
    <property type="term" value="F:FMN binding"/>
    <property type="evidence" value="ECO:0007669"/>
    <property type="project" value="TreeGrafter"/>
</dbReference>
<gene>
    <name evidence="2" type="ORF">D8I35_09250</name>
</gene>
<dbReference type="PANTHER" id="PTHR30543">
    <property type="entry name" value="CHROMATE REDUCTASE"/>
    <property type="match status" value="1"/>
</dbReference>
<keyword evidence="3" id="KW-1185">Reference proteome</keyword>
<dbReference type="GO" id="GO:0016491">
    <property type="term" value="F:oxidoreductase activity"/>
    <property type="evidence" value="ECO:0007669"/>
    <property type="project" value="InterPro"/>
</dbReference>
<evidence type="ECO:0000259" key="1">
    <source>
        <dbReference type="Pfam" id="PF03358"/>
    </source>
</evidence>
<dbReference type="InterPro" id="IPR029039">
    <property type="entry name" value="Flavoprotein-like_sf"/>
</dbReference>
<sequence>MVSMTTIAVIVGSLRKASINRKLAKALVRLAPADVVFDWVEIGDLPLYNQDDDEAQAASVQRVKAQIAHADGLLIVTPEHNRTIPAALKNVLDHGSRPYGKNVWAGKAAGVLGTSPGGIGTALAQQHLRGVLAALGVRVLPQPDAYLQYREGMVTEDGEIGEASREFLQKWLNGALAWVTKGL</sequence>
<dbReference type="Proteomes" id="UP000278006">
    <property type="component" value="Unassembled WGS sequence"/>
</dbReference>
<dbReference type="Gene3D" id="3.40.50.360">
    <property type="match status" value="1"/>
</dbReference>
<comment type="caution">
    <text evidence="2">The sequence shown here is derived from an EMBL/GenBank/DDBJ whole genome shotgun (WGS) entry which is preliminary data.</text>
</comment>
<feature type="domain" description="NADPH-dependent FMN reductase-like" evidence="1">
    <location>
        <begin position="6"/>
        <end position="145"/>
    </location>
</feature>
<protein>
    <submittedName>
        <fullName evidence="2">NAD(P)H-dependent oxidoreductase</fullName>
    </submittedName>
</protein>
<evidence type="ECO:0000313" key="2">
    <source>
        <dbReference type="EMBL" id="RMX06681.1"/>
    </source>
</evidence>
<organism evidence="2 3">
    <name type="scientific">Corticibacter populi</name>
    <dbReference type="NCBI Taxonomy" id="1550736"/>
    <lineage>
        <taxon>Bacteria</taxon>
        <taxon>Pseudomonadati</taxon>
        <taxon>Pseudomonadota</taxon>
        <taxon>Betaproteobacteria</taxon>
        <taxon>Burkholderiales</taxon>
        <taxon>Comamonadaceae</taxon>
        <taxon>Corticibacter</taxon>
    </lineage>
</organism>